<reference evidence="2" key="1">
    <citation type="submission" date="2023-04" db="EMBL/GenBank/DDBJ databases">
        <title>Phytophthora fragariaefolia NBRC 109709.</title>
        <authorList>
            <person name="Ichikawa N."/>
            <person name="Sato H."/>
            <person name="Tonouchi N."/>
        </authorList>
    </citation>
    <scope>NUCLEOTIDE SEQUENCE</scope>
    <source>
        <strain evidence="2">NBRC 109709</strain>
    </source>
</reference>
<feature type="compositionally biased region" description="Polar residues" evidence="1">
    <location>
        <begin position="118"/>
        <end position="154"/>
    </location>
</feature>
<accession>A0A9W7D3V7</accession>
<dbReference type="AlphaFoldDB" id="A0A9W7D3V7"/>
<feature type="compositionally biased region" description="Basic and acidic residues" evidence="1">
    <location>
        <begin position="155"/>
        <end position="170"/>
    </location>
</feature>
<gene>
    <name evidence="2" type="ORF">Pfra01_002474600</name>
</gene>
<comment type="caution">
    <text evidence="2">The sequence shown here is derived from an EMBL/GenBank/DDBJ whole genome shotgun (WGS) entry which is preliminary data.</text>
</comment>
<feature type="compositionally biased region" description="Polar residues" evidence="1">
    <location>
        <begin position="81"/>
        <end position="108"/>
    </location>
</feature>
<evidence type="ECO:0000313" key="3">
    <source>
        <dbReference type="Proteomes" id="UP001165121"/>
    </source>
</evidence>
<dbReference type="EMBL" id="BSXT01004414">
    <property type="protein sequence ID" value="GMF57799.1"/>
    <property type="molecule type" value="Genomic_DNA"/>
</dbReference>
<evidence type="ECO:0000313" key="2">
    <source>
        <dbReference type="EMBL" id="GMF57799.1"/>
    </source>
</evidence>
<organism evidence="2 3">
    <name type="scientific">Phytophthora fragariaefolia</name>
    <dbReference type="NCBI Taxonomy" id="1490495"/>
    <lineage>
        <taxon>Eukaryota</taxon>
        <taxon>Sar</taxon>
        <taxon>Stramenopiles</taxon>
        <taxon>Oomycota</taxon>
        <taxon>Peronosporomycetes</taxon>
        <taxon>Peronosporales</taxon>
        <taxon>Peronosporaceae</taxon>
        <taxon>Phytophthora</taxon>
    </lineage>
</organism>
<dbReference type="Proteomes" id="UP001165121">
    <property type="component" value="Unassembled WGS sequence"/>
</dbReference>
<name>A0A9W7D3V7_9STRA</name>
<keyword evidence="3" id="KW-1185">Reference proteome</keyword>
<feature type="region of interest" description="Disordered" evidence="1">
    <location>
        <begin position="38"/>
        <end position="191"/>
    </location>
</feature>
<feature type="compositionally biased region" description="Polar residues" evidence="1">
    <location>
        <begin position="175"/>
        <end position="191"/>
    </location>
</feature>
<evidence type="ECO:0000256" key="1">
    <source>
        <dbReference type="SAM" id="MobiDB-lite"/>
    </source>
</evidence>
<sequence>MYGSAQFKRALTFIDRISDALDTCTFDLLDKACTILQQGREGQRQQRPRLRVSQEPHDGQSGEPQGGQPRRQTPHRGVDAQWQSPQDEPQSPQYELQSPQYEPQSPQDELQPLEDGSHLSQDGSHLSQDGSHSSQNDLQLAQNSSLTPSDCTQYSRHDPQTTQQRSEHDSGSGGTNSADNHSAVSVTSTAPQIIGILDDECDSDKDGAEPSCFAKASLEMPKRPRLWSVSRVMRPAGRPRRTQRQRQLKRRKKFHEITALLQVHGKPTEDEGTRVNLAELRRRFDDEPATDHRLHDYLSKFSVLTNIPPVEEAFELCVAVPTAKPEGGRKNAEKCSVILPPDWVEHCIKLKTLCQEEYRERNHGELEDENVLLKISVRPQLCIS</sequence>
<proteinExistence type="predicted"/>
<protein>
    <submittedName>
        <fullName evidence="2">Unnamed protein product</fullName>
    </submittedName>
</protein>